<dbReference type="Proteomes" id="UP000694546">
    <property type="component" value="Chromosome 10"/>
</dbReference>
<feature type="domain" description="Ribonuclease A-domain" evidence="9">
    <location>
        <begin position="9"/>
        <end position="128"/>
    </location>
</feature>
<name>A0A8C4YVX7_GADMO</name>
<keyword evidence="7" id="KW-1015">Disulfide bond</keyword>
<dbReference type="GO" id="GO:0050829">
    <property type="term" value="P:defense response to Gram-negative bacterium"/>
    <property type="evidence" value="ECO:0007669"/>
    <property type="project" value="TreeGrafter"/>
</dbReference>
<dbReference type="PANTHER" id="PTHR11437">
    <property type="entry name" value="RIBONUCLEASE"/>
    <property type="match status" value="1"/>
</dbReference>
<dbReference type="Gene3D" id="3.10.130.10">
    <property type="entry name" value="Ribonuclease A-like domain"/>
    <property type="match status" value="1"/>
</dbReference>
<organism evidence="10 11">
    <name type="scientific">Gadus morhua</name>
    <name type="common">Atlantic cod</name>
    <dbReference type="NCBI Taxonomy" id="8049"/>
    <lineage>
        <taxon>Eukaryota</taxon>
        <taxon>Metazoa</taxon>
        <taxon>Chordata</taxon>
        <taxon>Craniata</taxon>
        <taxon>Vertebrata</taxon>
        <taxon>Euteleostomi</taxon>
        <taxon>Actinopterygii</taxon>
        <taxon>Neopterygii</taxon>
        <taxon>Teleostei</taxon>
        <taxon>Neoteleostei</taxon>
        <taxon>Acanthomorphata</taxon>
        <taxon>Zeiogadaria</taxon>
        <taxon>Gadariae</taxon>
        <taxon>Gadiformes</taxon>
        <taxon>Gadoidei</taxon>
        <taxon>Gadidae</taxon>
        <taxon>Gadus</taxon>
    </lineage>
</organism>
<dbReference type="SUPFAM" id="SSF54076">
    <property type="entry name" value="RNase A-like"/>
    <property type="match status" value="1"/>
</dbReference>
<evidence type="ECO:0000256" key="6">
    <source>
        <dbReference type="ARBA" id="ARBA00022801"/>
    </source>
</evidence>
<reference evidence="10" key="2">
    <citation type="submission" date="2025-09" db="UniProtKB">
        <authorList>
            <consortium name="Ensembl"/>
        </authorList>
    </citation>
    <scope>IDENTIFICATION</scope>
</reference>
<dbReference type="PROSITE" id="PS00127">
    <property type="entry name" value="RNASE_PANCREATIC"/>
    <property type="match status" value="1"/>
</dbReference>
<dbReference type="GO" id="GO:0001525">
    <property type="term" value="P:angiogenesis"/>
    <property type="evidence" value="ECO:0007669"/>
    <property type="project" value="TreeGrafter"/>
</dbReference>
<keyword evidence="11" id="KW-1185">Reference proteome</keyword>
<evidence type="ECO:0000256" key="3">
    <source>
        <dbReference type="ARBA" id="ARBA00022525"/>
    </source>
</evidence>
<protein>
    <recommendedName>
        <fullName evidence="9">Ribonuclease A-domain domain-containing protein</fullName>
    </recommendedName>
</protein>
<proteinExistence type="inferred from homology"/>
<keyword evidence="3" id="KW-0964">Secreted</keyword>
<dbReference type="InterPro" id="IPR023411">
    <property type="entry name" value="RNaseA_AS"/>
</dbReference>
<keyword evidence="4 8" id="KW-0540">Nuclease</keyword>
<reference evidence="10" key="1">
    <citation type="submission" date="2025-08" db="UniProtKB">
        <authorList>
            <consortium name="Ensembl"/>
        </authorList>
    </citation>
    <scope>IDENTIFICATION</scope>
</reference>
<dbReference type="GO" id="GO:0004540">
    <property type="term" value="F:RNA nuclease activity"/>
    <property type="evidence" value="ECO:0007669"/>
    <property type="project" value="TreeGrafter"/>
</dbReference>
<dbReference type="PANTHER" id="PTHR11437:SF10">
    <property type="entry name" value="ANGIOGENIN-RELATED"/>
    <property type="match status" value="1"/>
</dbReference>
<dbReference type="InterPro" id="IPR036816">
    <property type="entry name" value="RNaseA-like_dom_sf"/>
</dbReference>
<evidence type="ECO:0000259" key="9">
    <source>
        <dbReference type="SMART" id="SM00092"/>
    </source>
</evidence>
<dbReference type="Pfam" id="PF00074">
    <property type="entry name" value="RnaseA"/>
    <property type="match status" value="1"/>
</dbReference>
<keyword evidence="5 8" id="KW-0255">Endonuclease</keyword>
<sequence length="129" mass="15036">NSSKPNHYQEERYQKFRLQHINPGMRTSECDSEILSRNIETNTNLCKWSNTFITAPLDQIKAICRGHRNGSITSNNPFTFVMCQLSNVDPSNQPRQPNCQYQGWSPRFAKKIVIVCEEEFPIHFETFIP</sequence>
<keyword evidence="6 8" id="KW-0378">Hydrolase</keyword>
<dbReference type="GeneTree" id="ENSGT01030000239765"/>
<evidence type="ECO:0000313" key="11">
    <source>
        <dbReference type="Proteomes" id="UP000694546"/>
    </source>
</evidence>
<accession>A0A8C4YVX7</accession>
<dbReference type="InterPro" id="IPR023412">
    <property type="entry name" value="RNaseA_domain"/>
</dbReference>
<dbReference type="OMA" id="FIHGNKG"/>
<evidence type="ECO:0000256" key="1">
    <source>
        <dbReference type="ARBA" id="ARBA00004613"/>
    </source>
</evidence>
<dbReference type="GO" id="GO:0004519">
    <property type="term" value="F:endonuclease activity"/>
    <property type="evidence" value="ECO:0007669"/>
    <property type="project" value="UniProtKB-KW"/>
</dbReference>
<dbReference type="AlphaFoldDB" id="A0A8C4YVX7"/>
<dbReference type="GO" id="GO:0005576">
    <property type="term" value="C:extracellular region"/>
    <property type="evidence" value="ECO:0007669"/>
    <property type="project" value="UniProtKB-SubCell"/>
</dbReference>
<dbReference type="GO" id="GO:0003676">
    <property type="term" value="F:nucleic acid binding"/>
    <property type="evidence" value="ECO:0007669"/>
    <property type="project" value="InterPro"/>
</dbReference>
<evidence type="ECO:0000256" key="8">
    <source>
        <dbReference type="RuleBase" id="RU000651"/>
    </source>
</evidence>
<comment type="similarity">
    <text evidence="2 8">Belongs to the pancreatic ribonuclease family.</text>
</comment>
<dbReference type="SMART" id="SM00092">
    <property type="entry name" value="RNAse_Pc"/>
    <property type="match status" value="1"/>
</dbReference>
<evidence type="ECO:0000256" key="5">
    <source>
        <dbReference type="ARBA" id="ARBA00022759"/>
    </source>
</evidence>
<dbReference type="GO" id="GO:0016787">
    <property type="term" value="F:hydrolase activity"/>
    <property type="evidence" value="ECO:0007669"/>
    <property type="project" value="UniProtKB-KW"/>
</dbReference>
<dbReference type="GO" id="GO:0050830">
    <property type="term" value="P:defense response to Gram-positive bacterium"/>
    <property type="evidence" value="ECO:0007669"/>
    <property type="project" value="TreeGrafter"/>
</dbReference>
<evidence type="ECO:0000313" key="10">
    <source>
        <dbReference type="Ensembl" id="ENSGMOP00000000305.2"/>
    </source>
</evidence>
<evidence type="ECO:0000256" key="2">
    <source>
        <dbReference type="ARBA" id="ARBA00005600"/>
    </source>
</evidence>
<evidence type="ECO:0000256" key="7">
    <source>
        <dbReference type="ARBA" id="ARBA00023157"/>
    </source>
</evidence>
<dbReference type="Ensembl" id="ENSGMOT00000000323.2">
    <property type="protein sequence ID" value="ENSGMOP00000000305.2"/>
    <property type="gene ID" value="ENSGMOG00000000314.2"/>
</dbReference>
<comment type="subcellular location">
    <subcellularLocation>
        <location evidence="1">Secreted</location>
    </subcellularLocation>
</comment>
<evidence type="ECO:0000256" key="4">
    <source>
        <dbReference type="ARBA" id="ARBA00022722"/>
    </source>
</evidence>
<dbReference type="InterPro" id="IPR001427">
    <property type="entry name" value="RNaseA"/>
</dbReference>